<feature type="domain" description="M23ase beta-sheet core" evidence="2">
    <location>
        <begin position="83"/>
        <end position="185"/>
    </location>
</feature>
<dbReference type="SUPFAM" id="SSF51261">
    <property type="entry name" value="Duplicated hybrid motif"/>
    <property type="match status" value="1"/>
</dbReference>
<dbReference type="InterPro" id="IPR016047">
    <property type="entry name" value="M23ase_b-sheet_dom"/>
</dbReference>
<evidence type="ECO:0000259" key="2">
    <source>
        <dbReference type="Pfam" id="PF01551"/>
    </source>
</evidence>
<dbReference type="EMBL" id="UINC01088938">
    <property type="protein sequence ID" value="SVC39593.1"/>
    <property type="molecule type" value="Genomic_DNA"/>
</dbReference>
<dbReference type="InterPro" id="IPR011055">
    <property type="entry name" value="Dup_hybrid_motif"/>
</dbReference>
<proteinExistence type="predicted"/>
<dbReference type="GO" id="GO:0004222">
    <property type="term" value="F:metalloendopeptidase activity"/>
    <property type="evidence" value="ECO:0007669"/>
    <property type="project" value="TreeGrafter"/>
</dbReference>
<organism evidence="3">
    <name type="scientific">marine metagenome</name>
    <dbReference type="NCBI Taxonomy" id="408172"/>
    <lineage>
        <taxon>unclassified sequences</taxon>
        <taxon>metagenomes</taxon>
        <taxon>ecological metagenomes</taxon>
    </lineage>
</organism>
<dbReference type="PANTHER" id="PTHR21666:SF289">
    <property type="entry name" value="L-ALA--D-GLU ENDOPEPTIDASE"/>
    <property type="match status" value="1"/>
</dbReference>
<dbReference type="PANTHER" id="PTHR21666">
    <property type="entry name" value="PEPTIDASE-RELATED"/>
    <property type="match status" value="1"/>
</dbReference>
<reference evidence="3" key="1">
    <citation type="submission" date="2018-05" db="EMBL/GenBank/DDBJ databases">
        <authorList>
            <person name="Lanie J.A."/>
            <person name="Ng W.-L."/>
            <person name="Kazmierczak K.M."/>
            <person name="Andrzejewski T.M."/>
            <person name="Davidsen T.M."/>
            <person name="Wayne K.J."/>
            <person name="Tettelin H."/>
            <person name="Glass J.I."/>
            <person name="Rusch D."/>
            <person name="Podicherti R."/>
            <person name="Tsui H.-C.T."/>
            <person name="Winkler M.E."/>
        </authorList>
    </citation>
    <scope>NUCLEOTIDE SEQUENCE</scope>
</reference>
<feature type="non-terminal residue" evidence="3">
    <location>
        <position position="1"/>
    </location>
</feature>
<dbReference type="AlphaFoldDB" id="A0A382LT24"/>
<feature type="non-terminal residue" evidence="3">
    <location>
        <position position="251"/>
    </location>
</feature>
<sequence length="251" mass="27595">VFVFSSKLKIISTALLYSFFSYGVFSLELTFPLKCDVGSDCYLQYYVDHDSGSNVQDYQCGKRSTPNQKGTSIRLADTNVMIKGFEVLAASPGKVVAVQNDIPDQVLTEEAKQNLQGQECGNNVVLDHGGGWQTRYCHMMRSSVIVTPGESVSGGQALGLLGLSGFTTYPHLEFFVIRDDQFIDPFYPAENVGECGQTENSLWGNINSLPYHDSKVVSSGFSDAVPQLNQVVLGSHLPAFLPRSIKRLAFW</sequence>
<gene>
    <name evidence="3" type="ORF">METZ01_LOCUS292447</name>
</gene>
<accession>A0A382LT24</accession>
<protein>
    <recommendedName>
        <fullName evidence="2">M23ase beta-sheet core domain-containing protein</fullName>
    </recommendedName>
</protein>
<evidence type="ECO:0000313" key="3">
    <source>
        <dbReference type="EMBL" id="SVC39593.1"/>
    </source>
</evidence>
<dbReference type="CDD" id="cd12797">
    <property type="entry name" value="M23_peptidase"/>
    <property type="match status" value="1"/>
</dbReference>
<keyword evidence="1" id="KW-0732">Signal</keyword>
<name>A0A382LT24_9ZZZZ</name>
<dbReference type="InterPro" id="IPR050570">
    <property type="entry name" value="Cell_wall_metabolism_enzyme"/>
</dbReference>
<dbReference type="Gene3D" id="2.70.70.10">
    <property type="entry name" value="Glucose Permease (Domain IIA)"/>
    <property type="match status" value="1"/>
</dbReference>
<evidence type="ECO:0000256" key="1">
    <source>
        <dbReference type="ARBA" id="ARBA00022729"/>
    </source>
</evidence>
<dbReference type="Pfam" id="PF01551">
    <property type="entry name" value="Peptidase_M23"/>
    <property type="match status" value="1"/>
</dbReference>